<protein>
    <submittedName>
        <fullName evidence="2">N-acetyltransferase</fullName>
    </submittedName>
</protein>
<dbReference type="PANTHER" id="PTHR43792">
    <property type="entry name" value="GNAT FAMILY, PUTATIVE (AFU_ORTHOLOGUE AFUA_3G00765)-RELATED-RELATED"/>
    <property type="match status" value="1"/>
</dbReference>
<dbReference type="InterPro" id="IPR051531">
    <property type="entry name" value="N-acetyltransferase"/>
</dbReference>
<proteinExistence type="predicted"/>
<dbReference type="PROSITE" id="PS51186">
    <property type="entry name" value="GNAT"/>
    <property type="match status" value="1"/>
</dbReference>
<evidence type="ECO:0000313" key="3">
    <source>
        <dbReference type="Proteomes" id="UP000644507"/>
    </source>
</evidence>
<reference evidence="2" key="2">
    <citation type="submission" date="2020-09" db="EMBL/GenBank/DDBJ databases">
        <authorList>
            <person name="Sun Q."/>
            <person name="Kim S."/>
        </authorList>
    </citation>
    <scope>NUCLEOTIDE SEQUENCE</scope>
    <source>
        <strain evidence="2">KCTC 12988</strain>
    </source>
</reference>
<reference evidence="2" key="1">
    <citation type="journal article" date="2014" name="Int. J. Syst. Evol. Microbiol.">
        <title>Complete genome sequence of Corynebacterium casei LMG S-19264T (=DSM 44701T), isolated from a smear-ripened cheese.</title>
        <authorList>
            <consortium name="US DOE Joint Genome Institute (JGI-PGF)"/>
            <person name="Walter F."/>
            <person name="Albersmeier A."/>
            <person name="Kalinowski J."/>
            <person name="Ruckert C."/>
        </authorList>
    </citation>
    <scope>NUCLEOTIDE SEQUENCE</scope>
    <source>
        <strain evidence="2">KCTC 12988</strain>
    </source>
</reference>
<evidence type="ECO:0000313" key="2">
    <source>
        <dbReference type="EMBL" id="GHC45705.1"/>
    </source>
</evidence>
<sequence length="193" mass="21836">MTARDPRPTLETERLLLRPFQRNDAAEVRRLVGDIRVARNLSLVPHPYPEGLAETWIEGQRAAYEAGTHLTFAITLKGTGAVMGAISLHPKEDLLRAEVGYWVGVPFWGKGYTTEALEEMLRFGFDDFALQRIFATHFVNNPASGRVMEKVGMTLEGVMKLGISRFGVLSDSMQRAIIKPDWERRRQAEELYC</sequence>
<evidence type="ECO:0000259" key="1">
    <source>
        <dbReference type="PROSITE" id="PS51186"/>
    </source>
</evidence>
<comment type="caution">
    <text evidence="2">The sequence shown here is derived from an EMBL/GenBank/DDBJ whole genome shotgun (WGS) entry which is preliminary data.</text>
</comment>
<dbReference type="Pfam" id="PF13302">
    <property type="entry name" value="Acetyltransf_3"/>
    <property type="match status" value="1"/>
</dbReference>
<dbReference type="Gene3D" id="3.40.630.30">
    <property type="match status" value="1"/>
</dbReference>
<dbReference type="InterPro" id="IPR016181">
    <property type="entry name" value="Acyl_CoA_acyltransferase"/>
</dbReference>
<dbReference type="GO" id="GO:0016747">
    <property type="term" value="F:acyltransferase activity, transferring groups other than amino-acyl groups"/>
    <property type="evidence" value="ECO:0007669"/>
    <property type="project" value="InterPro"/>
</dbReference>
<gene>
    <name evidence="2" type="ORF">GCM10007100_08880</name>
</gene>
<accession>A0A918WI28</accession>
<name>A0A918WI28_9BACT</name>
<dbReference type="Proteomes" id="UP000644507">
    <property type="component" value="Unassembled WGS sequence"/>
</dbReference>
<dbReference type="RefSeq" id="WP_189568153.1">
    <property type="nucleotide sequence ID" value="NZ_JBHLZH010000010.1"/>
</dbReference>
<dbReference type="EMBL" id="BMXI01000003">
    <property type="protein sequence ID" value="GHC45705.1"/>
    <property type="molecule type" value="Genomic_DNA"/>
</dbReference>
<organism evidence="2 3">
    <name type="scientific">Roseibacillus persicicus</name>
    <dbReference type="NCBI Taxonomy" id="454148"/>
    <lineage>
        <taxon>Bacteria</taxon>
        <taxon>Pseudomonadati</taxon>
        <taxon>Verrucomicrobiota</taxon>
        <taxon>Verrucomicrobiia</taxon>
        <taxon>Verrucomicrobiales</taxon>
        <taxon>Verrucomicrobiaceae</taxon>
        <taxon>Roseibacillus</taxon>
    </lineage>
</organism>
<feature type="domain" description="N-acetyltransferase" evidence="1">
    <location>
        <begin position="15"/>
        <end position="178"/>
    </location>
</feature>
<dbReference type="SUPFAM" id="SSF55729">
    <property type="entry name" value="Acyl-CoA N-acyltransferases (Nat)"/>
    <property type="match status" value="1"/>
</dbReference>
<dbReference type="AlphaFoldDB" id="A0A918WI28"/>
<keyword evidence="3" id="KW-1185">Reference proteome</keyword>
<dbReference type="InterPro" id="IPR000182">
    <property type="entry name" value="GNAT_dom"/>
</dbReference>